<gene>
    <name evidence="2" type="ORF">GTW23_15790</name>
</gene>
<evidence type="ECO:0000313" key="3">
    <source>
        <dbReference type="Proteomes" id="UP001320715"/>
    </source>
</evidence>
<name>A0ABT1CTX3_9HYPH</name>
<sequence length="148" mass="15215">MAADARTMPVYGPTRPASMLSAGEMPAPVPDSHELARKPGSPAPLALDLVELDLALDLSDIADRGFADAVGDAAKVIGGEFLFDLPASGLVEDAQRIAVVCLSRQNGGRFGLVLLSAGGDRVETAEADAATAGLVQFARAFVAVLEKL</sequence>
<accession>A0ABT1CTX3</accession>
<proteinExistence type="predicted"/>
<dbReference type="EMBL" id="JAAAML010000003">
    <property type="protein sequence ID" value="MCO6409645.1"/>
    <property type="molecule type" value="Genomic_DNA"/>
</dbReference>
<protein>
    <submittedName>
        <fullName evidence="2">Uncharacterized protein</fullName>
    </submittedName>
</protein>
<dbReference type="RefSeq" id="WP_252916463.1">
    <property type="nucleotide sequence ID" value="NZ_JAAAML010000003.1"/>
</dbReference>
<organism evidence="2 3">
    <name type="scientific">Hoeflea alexandrii</name>
    <dbReference type="NCBI Taxonomy" id="288436"/>
    <lineage>
        <taxon>Bacteria</taxon>
        <taxon>Pseudomonadati</taxon>
        <taxon>Pseudomonadota</taxon>
        <taxon>Alphaproteobacteria</taxon>
        <taxon>Hyphomicrobiales</taxon>
        <taxon>Rhizobiaceae</taxon>
        <taxon>Hoeflea</taxon>
    </lineage>
</organism>
<keyword evidence="3" id="KW-1185">Reference proteome</keyword>
<feature type="region of interest" description="Disordered" evidence="1">
    <location>
        <begin position="1"/>
        <end position="33"/>
    </location>
</feature>
<evidence type="ECO:0000313" key="2">
    <source>
        <dbReference type="EMBL" id="MCO6409645.1"/>
    </source>
</evidence>
<dbReference type="Proteomes" id="UP001320715">
    <property type="component" value="Unassembled WGS sequence"/>
</dbReference>
<reference evidence="2 3" key="1">
    <citation type="submission" date="2020-01" db="EMBL/GenBank/DDBJ databases">
        <title>Genomes of bacteria type strains.</title>
        <authorList>
            <person name="Chen J."/>
            <person name="Zhu S."/>
            <person name="Yang J."/>
        </authorList>
    </citation>
    <scope>NUCLEOTIDE SEQUENCE [LARGE SCALE GENOMIC DNA]</scope>
    <source>
        <strain evidence="2 3">DSM 16655</strain>
    </source>
</reference>
<comment type="caution">
    <text evidence="2">The sequence shown here is derived from an EMBL/GenBank/DDBJ whole genome shotgun (WGS) entry which is preliminary data.</text>
</comment>
<evidence type="ECO:0000256" key="1">
    <source>
        <dbReference type="SAM" id="MobiDB-lite"/>
    </source>
</evidence>